<feature type="domain" description="HTH araC/xylS-type" evidence="6">
    <location>
        <begin position="197"/>
        <end position="295"/>
    </location>
</feature>
<dbReference type="PANTHER" id="PTHR46796:SF13">
    <property type="entry name" value="HTH-TYPE TRANSCRIPTIONAL ACTIVATOR RHAS"/>
    <property type="match status" value="1"/>
</dbReference>
<keyword evidence="8" id="KW-1185">Reference proteome</keyword>
<dbReference type="PROSITE" id="PS00041">
    <property type="entry name" value="HTH_ARAC_FAMILY_1"/>
    <property type="match status" value="1"/>
</dbReference>
<dbReference type="SUPFAM" id="SSF51215">
    <property type="entry name" value="Regulatory protein AraC"/>
    <property type="match status" value="1"/>
</dbReference>
<evidence type="ECO:0000256" key="4">
    <source>
        <dbReference type="ARBA" id="ARBA00023159"/>
    </source>
</evidence>
<dbReference type="GO" id="GO:0043565">
    <property type="term" value="F:sequence-specific DNA binding"/>
    <property type="evidence" value="ECO:0007669"/>
    <property type="project" value="InterPro"/>
</dbReference>
<evidence type="ECO:0000256" key="3">
    <source>
        <dbReference type="ARBA" id="ARBA00023125"/>
    </source>
</evidence>
<dbReference type="SMART" id="SM00342">
    <property type="entry name" value="HTH_ARAC"/>
    <property type="match status" value="1"/>
</dbReference>
<dbReference type="InterPro" id="IPR018062">
    <property type="entry name" value="HTH_AraC-typ_CS"/>
</dbReference>
<dbReference type="Pfam" id="PF12833">
    <property type="entry name" value="HTH_18"/>
    <property type="match status" value="1"/>
</dbReference>
<keyword evidence="5" id="KW-0804">Transcription</keyword>
<keyword evidence="1" id="KW-0963">Cytoplasm</keyword>
<evidence type="ECO:0000256" key="2">
    <source>
        <dbReference type="ARBA" id="ARBA00023015"/>
    </source>
</evidence>
<keyword evidence="2" id="KW-0805">Transcription regulation</keyword>
<accession>A0A1V3JRP2</accession>
<evidence type="ECO:0000313" key="7">
    <source>
        <dbReference type="EMBL" id="OOF59478.1"/>
    </source>
</evidence>
<dbReference type="InterPro" id="IPR009057">
    <property type="entry name" value="Homeodomain-like_sf"/>
</dbReference>
<dbReference type="Gene3D" id="1.10.10.60">
    <property type="entry name" value="Homeodomain-like"/>
    <property type="match status" value="2"/>
</dbReference>
<organism evidence="7 8">
    <name type="scientific">Rodentibacter myodis</name>
    <dbReference type="NCBI Taxonomy" id="1907939"/>
    <lineage>
        <taxon>Bacteria</taxon>
        <taxon>Pseudomonadati</taxon>
        <taxon>Pseudomonadota</taxon>
        <taxon>Gammaproteobacteria</taxon>
        <taxon>Pasteurellales</taxon>
        <taxon>Pasteurellaceae</taxon>
        <taxon>Rodentibacter</taxon>
    </lineage>
</organism>
<reference evidence="7 8" key="1">
    <citation type="submission" date="2016-10" db="EMBL/GenBank/DDBJ databases">
        <title>Rodentibacter gen. nov. and new species.</title>
        <authorList>
            <person name="Christensen H."/>
        </authorList>
    </citation>
    <scope>NUCLEOTIDE SEQUENCE [LARGE SCALE GENOMIC DNA]</scope>
    <source>
        <strain evidence="7 8">Ac151</strain>
    </source>
</reference>
<dbReference type="InterPro" id="IPR020449">
    <property type="entry name" value="Tscrpt_reg_AraC-type_HTH"/>
</dbReference>
<dbReference type="InterPro" id="IPR018060">
    <property type="entry name" value="HTH_AraC"/>
</dbReference>
<dbReference type="AlphaFoldDB" id="A0A1V3JRP2"/>
<dbReference type="InterPro" id="IPR032783">
    <property type="entry name" value="AraC_lig"/>
</dbReference>
<dbReference type="PROSITE" id="PS01124">
    <property type="entry name" value="HTH_ARAC_FAMILY_2"/>
    <property type="match status" value="1"/>
</dbReference>
<proteinExistence type="predicted"/>
<dbReference type="RefSeq" id="WP_077423202.1">
    <property type="nucleotide sequence ID" value="NZ_MLHQ01000009.1"/>
</dbReference>
<evidence type="ECO:0000256" key="1">
    <source>
        <dbReference type="ARBA" id="ARBA00022490"/>
    </source>
</evidence>
<dbReference type="STRING" id="1907939.BKL49_03250"/>
<dbReference type="Gene3D" id="2.60.120.10">
    <property type="entry name" value="Jelly Rolls"/>
    <property type="match status" value="1"/>
</dbReference>
<dbReference type="PANTHER" id="PTHR46796">
    <property type="entry name" value="HTH-TYPE TRANSCRIPTIONAL ACTIVATOR RHAS-RELATED"/>
    <property type="match status" value="1"/>
</dbReference>
<dbReference type="PRINTS" id="PR00032">
    <property type="entry name" value="HTHARAC"/>
</dbReference>
<dbReference type="GO" id="GO:0003700">
    <property type="term" value="F:DNA-binding transcription factor activity"/>
    <property type="evidence" value="ECO:0007669"/>
    <property type="project" value="InterPro"/>
</dbReference>
<dbReference type="InterPro" id="IPR050204">
    <property type="entry name" value="AraC_XylS_family_regulators"/>
</dbReference>
<protein>
    <submittedName>
        <fullName evidence="7">AraC family transcriptional regulator</fullName>
    </submittedName>
</protein>
<evidence type="ECO:0000313" key="8">
    <source>
        <dbReference type="Proteomes" id="UP000188602"/>
    </source>
</evidence>
<evidence type="ECO:0000256" key="5">
    <source>
        <dbReference type="ARBA" id="ARBA00023163"/>
    </source>
</evidence>
<name>A0A1V3JRP2_9PAST</name>
<dbReference type="Proteomes" id="UP000188602">
    <property type="component" value="Unassembled WGS sequence"/>
</dbReference>
<comment type="caution">
    <text evidence="7">The sequence shown here is derived from an EMBL/GenBank/DDBJ whole genome shotgun (WGS) entry which is preliminary data.</text>
</comment>
<keyword evidence="3" id="KW-0238">DNA-binding</keyword>
<dbReference type="InterPro" id="IPR037923">
    <property type="entry name" value="HTH-like"/>
</dbReference>
<dbReference type="EMBL" id="MLHQ01000009">
    <property type="protein sequence ID" value="OOF59478.1"/>
    <property type="molecule type" value="Genomic_DNA"/>
</dbReference>
<dbReference type="OrthoDB" id="9783876at2"/>
<dbReference type="CDD" id="cd06995">
    <property type="entry name" value="cupin_YkgD-like_N"/>
    <property type="match status" value="1"/>
</dbReference>
<dbReference type="SUPFAM" id="SSF46689">
    <property type="entry name" value="Homeodomain-like"/>
    <property type="match status" value="2"/>
</dbReference>
<gene>
    <name evidence="7" type="ORF">BKL49_03250</name>
</gene>
<sequence>MDYLDKLTRLAQVRGEINIHCLFQGEWQIAHEEHNDNKGIFHLIEEGECYLTFNEKTVHLKAGDIFFLPQNRPHFMGYSTEQKSASPLNKTWQGAFQVHQIGQGTPHFKMFCGAFYYQKNALLMESLPPYLHLNLCDTEIQPLIRLFLQEAEKQESGNQSVIDALANVLFIYILRHTISLGLIEQGVLYALQDKRLNGVLAQILQTPEEDWSIERLAAVAAMSRANFIRVFQQQLGMSPGKFLTKVRLDLAAFLLKQSQQSILAIALQVGYQSEAHFSKAFKNAYGLSPGQYRKSPTN</sequence>
<dbReference type="InterPro" id="IPR014710">
    <property type="entry name" value="RmlC-like_jellyroll"/>
</dbReference>
<evidence type="ECO:0000259" key="6">
    <source>
        <dbReference type="PROSITE" id="PS01124"/>
    </source>
</evidence>
<dbReference type="Pfam" id="PF12852">
    <property type="entry name" value="Cupin_6"/>
    <property type="match status" value="1"/>
</dbReference>
<keyword evidence="4" id="KW-0010">Activator</keyword>